<feature type="region of interest" description="Disordered" evidence="4">
    <location>
        <begin position="586"/>
        <end position="631"/>
    </location>
</feature>
<dbReference type="Proteomes" id="UP000315010">
    <property type="component" value="Unassembled WGS sequence"/>
</dbReference>
<name>A0A5C5Z4M9_9BACT</name>
<keyword evidence="8" id="KW-1185">Reference proteome</keyword>
<feature type="compositionally biased region" description="Basic and acidic residues" evidence="4">
    <location>
        <begin position="72"/>
        <end position="108"/>
    </location>
</feature>
<evidence type="ECO:0000313" key="7">
    <source>
        <dbReference type="EMBL" id="TWT82165.1"/>
    </source>
</evidence>
<evidence type="ECO:0000259" key="6">
    <source>
        <dbReference type="Pfam" id="PF03958"/>
    </source>
</evidence>
<dbReference type="GO" id="GO:0015627">
    <property type="term" value="C:type II protein secretion system complex"/>
    <property type="evidence" value="ECO:0007669"/>
    <property type="project" value="TreeGrafter"/>
</dbReference>
<feature type="domain" description="NolW-like" evidence="6">
    <location>
        <begin position="399"/>
        <end position="457"/>
    </location>
</feature>
<organism evidence="7 8">
    <name type="scientific">Novipirellula herctigrandis</name>
    <dbReference type="NCBI Taxonomy" id="2527986"/>
    <lineage>
        <taxon>Bacteria</taxon>
        <taxon>Pseudomonadati</taxon>
        <taxon>Planctomycetota</taxon>
        <taxon>Planctomycetia</taxon>
        <taxon>Pirellulales</taxon>
        <taxon>Pirellulaceae</taxon>
        <taxon>Novipirellula</taxon>
    </lineage>
</organism>
<feature type="region of interest" description="Disordered" evidence="4">
    <location>
        <begin position="968"/>
        <end position="995"/>
    </location>
</feature>
<keyword evidence="2" id="KW-0732">Signal</keyword>
<evidence type="ECO:0000256" key="1">
    <source>
        <dbReference type="ARBA" id="ARBA00004370"/>
    </source>
</evidence>
<feature type="compositionally biased region" description="Basic and acidic residues" evidence="4">
    <location>
        <begin position="867"/>
        <end position="877"/>
    </location>
</feature>
<reference evidence="7 8" key="1">
    <citation type="submission" date="2019-02" db="EMBL/GenBank/DDBJ databases">
        <title>Deep-cultivation of Planctomycetes and their phenomic and genomic characterization uncovers novel biology.</title>
        <authorList>
            <person name="Wiegand S."/>
            <person name="Jogler M."/>
            <person name="Boedeker C."/>
            <person name="Pinto D."/>
            <person name="Vollmers J."/>
            <person name="Rivas-Marin E."/>
            <person name="Kohn T."/>
            <person name="Peeters S.H."/>
            <person name="Heuer A."/>
            <person name="Rast P."/>
            <person name="Oberbeckmann S."/>
            <person name="Bunk B."/>
            <person name="Jeske O."/>
            <person name="Meyerdierks A."/>
            <person name="Storesund J.E."/>
            <person name="Kallscheuer N."/>
            <person name="Luecker S."/>
            <person name="Lage O.M."/>
            <person name="Pohl T."/>
            <person name="Merkel B.J."/>
            <person name="Hornburger P."/>
            <person name="Mueller R.-W."/>
            <person name="Bruemmer F."/>
            <person name="Labrenz M."/>
            <person name="Spormann A.M."/>
            <person name="Op Den Camp H."/>
            <person name="Overmann J."/>
            <person name="Amann R."/>
            <person name="Jetten M.S.M."/>
            <person name="Mascher T."/>
            <person name="Medema M.H."/>
            <person name="Devos D.P."/>
            <person name="Kaster A.-K."/>
            <person name="Ovreas L."/>
            <person name="Rohde M."/>
            <person name="Galperin M.Y."/>
            <person name="Jogler C."/>
        </authorList>
    </citation>
    <scope>NUCLEOTIDE SEQUENCE [LARGE SCALE GENOMIC DNA]</scope>
    <source>
        <strain evidence="7 8">CA13</strain>
    </source>
</reference>
<dbReference type="InterPro" id="IPR038591">
    <property type="entry name" value="NolW-like_sf"/>
</dbReference>
<accession>A0A5C5Z4M9</accession>
<feature type="region of interest" description="Disordered" evidence="4">
    <location>
        <begin position="55"/>
        <end position="110"/>
    </location>
</feature>
<dbReference type="EMBL" id="SJPJ01000001">
    <property type="protein sequence ID" value="TWT82165.1"/>
    <property type="molecule type" value="Genomic_DNA"/>
</dbReference>
<dbReference type="GO" id="GO:0009306">
    <property type="term" value="P:protein secretion"/>
    <property type="evidence" value="ECO:0007669"/>
    <property type="project" value="TreeGrafter"/>
</dbReference>
<evidence type="ECO:0000256" key="2">
    <source>
        <dbReference type="ARBA" id="ARBA00022729"/>
    </source>
</evidence>
<sequence>MIWCGYSFLLGDRLGSKIIFLFAILAVLVSGVSIGSFFLGQELFAQEAFQAKHGMPMGMRPSGQPGDPGVEAGKESGGEKEKDGKKEGEKDGEKGESPEPKVVRRDQNIDDDANADELKATVGEDGRVAFQFRNQPWVELVQWLAEISDKPLDWLELPGDRVNLSSPRRYTVAETRDLFNRYLLARGYVILDLDGGLTVAKTNAINSAIVPRVDPEELESIPPHTFVRTSLDVAWLSAEKLAEELKPMISSNGQLTAFSTTNRIEVMDAAINVRQVAELLKQEGSSNSREALAPEFKLRYVPAEEAKRMLEEFLGVAKEKPAPLSPEQIQMMRQMRGQGGGQKPQAEKKVEISIVANTRQNSVIIRAPEDRVAIAAEFVKRIDVPSNSLASLADVEKRVEVFRLASLDPEKLVEIIGEMNILEPATRMRTDKDNNALIVSGSPADRFIIQSLIERLDGSGRSFHVLQLRRLEASEVTESIAFLMGQEKDDKQNNSRRSYSFWGGYGDDDQDKEKDEFRVAANNRYRQVLLWANPIEMEQVESLLIKLGELPPPGGSDRTVRVIDASATLETLEYLKRLKQQWNQLSPNPLELPDPDEFIDPSADADADADADAAPDQGSGDEFTHADSADSNSAEAYQLAIMQPPGTEAPVAPTEKLPEIRSRREFDRLFGSDDPSESKSDKPPAAIRIELDSSGNLVLSSADTKALDRLENLMLQVAPPKRPYHVLKVKNTTAYWMRLNLEEYFDEEDDDNSDDSFYRWYWGEDNSDDEDPAGLGKGAKLKFIDDIDTNTIVVTGASTDQLRTIKNLIELWDVAEPVNQRKARYTKLVPIKYGKADKVAETVKEAYRDLLSSNDKTFRGGGGGDQRQQKEASRNRDGNGSGLVESEGGRDAGGADFSFKGKLSLGVDEVGNSLLVSTEGEPLLELVCEMISKLDDAAKPSGEVEVINLPGEISAKSLETALKAFGAVESVGNDNRDQRRPNRGGDGRGGDWRRN</sequence>
<comment type="caution">
    <text evidence="7">The sequence shown here is derived from an EMBL/GenBank/DDBJ whole genome shotgun (WGS) entry which is preliminary data.</text>
</comment>
<feature type="domain" description="NolW-like" evidence="6">
    <location>
        <begin position="296"/>
        <end position="386"/>
    </location>
</feature>
<dbReference type="InterPro" id="IPR005644">
    <property type="entry name" value="NolW-like"/>
</dbReference>
<dbReference type="PANTHER" id="PTHR30332:SF24">
    <property type="entry name" value="SECRETIN GSPD-RELATED"/>
    <property type="match status" value="1"/>
</dbReference>
<evidence type="ECO:0000256" key="3">
    <source>
        <dbReference type="ARBA" id="ARBA00023136"/>
    </source>
</evidence>
<gene>
    <name evidence="7" type="ORF">CA13_36260</name>
</gene>
<dbReference type="Gene3D" id="3.30.1370.120">
    <property type="match status" value="3"/>
</dbReference>
<evidence type="ECO:0000256" key="4">
    <source>
        <dbReference type="SAM" id="MobiDB-lite"/>
    </source>
</evidence>
<dbReference type="GO" id="GO:0016020">
    <property type="term" value="C:membrane"/>
    <property type="evidence" value="ECO:0007669"/>
    <property type="project" value="UniProtKB-SubCell"/>
</dbReference>
<evidence type="ECO:0000313" key="8">
    <source>
        <dbReference type="Proteomes" id="UP000315010"/>
    </source>
</evidence>
<dbReference type="Pfam" id="PF03958">
    <property type="entry name" value="Secretin_N"/>
    <property type="match status" value="2"/>
</dbReference>
<dbReference type="AlphaFoldDB" id="A0A5C5Z4M9"/>
<evidence type="ECO:0000256" key="5">
    <source>
        <dbReference type="SAM" id="Phobius"/>
    </source>
</evidence>
<keyword evidence="3 5" id="KW-0472">Membrane</keyword>
<keyword evidence="5" id="KW-1133">Transmembrane helix</keyword>
<feature type="transmembrane region" description="Helical" evidence="5">
    <location>
        <begin position="18"/>
        <end position="39"/>
    </location>
</feature>
<feature type="compositionally biased region" description="Acidic residues" evidence="4">
    <location>
        <begin position="593"/>
        <end position="613"/>
    </location>
</feature>
<protein>
    <submittedName>
        <fullName evidence="7">Bacterial type II/III secretion system short domain protein</fullName>
    </submittedName>
</protein>
<feature type="region of interest" description="Disordered" evidence="4">
    <location>
        <begin position="854"/>
        <end position="891"/>
    </location>
</feature>
<feature type="compositionally biased region" description="Basic and acidic residues" evidence="4">
    <location>
        <begin position="974"/>
        <end position="995"/>
    </location>
</feature>
<dbReference type="InterPro" id="IPR050810">
    <property type="entry name" value="Bact_Secretion_Sys_Channel"/>
</dbReference>
<dbReference type="PANTHER" id="PTHR30332">
    <property type="entry name" value="PROBABLE GENERAL SECRETION PATHWAY PROTEIN D"/>
    <property type="match status" value="1"/>
</dbReference>
<comment type="subcellular location">
    <subcellularLocation>
        <location evidence="1">Membrane</location>
    </subcellularLocation>
</comment>
<feature type="region of interest" description="Disordered" evidence="4">
    <location>
        <begin position="643"/>
        <end position="663"/>
    </location>
</feature>
<proteinExistence type="predicted"/>
<keyword evidence="5" id="KW-0812">Transmembrane</keyword>